<evidence type="ECO:0000256" key="4">
    <source>
        <dbReference type="PROSITE-ProRule" id="PRU00339"/>
    </source>
</evidence>
<dbReference type="EMBL" id="CP036501">
    <property type="protein sequence ID" value="UZP73934.1"/>
    <property type="molecule type" value="Genomic_DNA"/>
</dbReference>
<dbReference type="InterPro" id="IPR019734">
    <property type="entry name" value="TPR_rpt"/>
</dbReference>
<accession>A0ABY6Q5P8</accession>
<evidence type="ECO:0000256" key="1">
    <source>
        <dbReference type="ARBA" id="ARBA00007730"/>
    </source>
</evidence>
<feature type="repeat" description="TPR" evidence="4">
    <location>
        <begin position="79"/>
        <end position="112"/>
    </location>
</feature>
<dbReference type="RefSeq" id="WP_279242735.1">
    <property type="nucleotide sequence ID" value="NZ_CP036501.1"/>
</dbReference>
<dbReference type="PANTHER" id="PTHR46332">
    <property type="entry name" value="ASPARTATE BETA-HYDROXYLASE DOMAIN-CONTAINING PROTEIN 2"/>
    <property type="match status" value="1"/>
</dbReference>
<keyword evidence="2" id="KW-0223">Dioxygenase</keyword>
<dbReference type="Gene3D" id="1.25.40.10">
    <property type="entry name" value="Tetratricopeptide repeat domain"/>
    <property type="match status" value="1"/>
</dbReference>
<name>A0ABY6Q5P8_9GAMM</name>
<dbReference type="Pfam" id="PF13432">
    <property type="entry name" value="TPR_16"/>
    <property type="match status" value="1"/>
</dbReference>
<proteinExistence type="inferred from homology"/>
<evidence type="ECO:0000259" key="5">
    <source>
        <dbReference type="Pfam" id="PF05118"/>
    </source>
</evidence>
<dbReference type="Proteomes" id="UP001317963">
    <property type="component" value="Chromosome"/>
</dbReference>
<keyword evidence="4" id="KW-0802">TPR repeat</keyword>
<reference evidence="6 7" key="1">
    <citation type="submission" date="2019-02" db="EMBL/GenBank/DDBJ databases">
        <title>Halieaceae_genomes.</title>
        <authorList>
            <person name="Li S.-H."/>
        </authorList>
    </citation>
    <scope>NUCLEOTIDE SEQUENCE [LARGE SCALE GENOMIC DNA]</scope>
    <source>
        <strain evidence="6 7">JH123</strain>
    </source>
</reference>
<dbReference type="InterPro" id="IPR051821">
    <property type="entry name" value="Asp/Asn_beta-hydroxylase"/>
</dbReference>
<dbReference type="SMART" id="SM00028">
    <property type="entry name" value="TPR"/>
    <property type="match status" value="2"/>
</dbReference>
<dbReference type="Gene3D" id="2.60.120.330">
    <property type="entry name" value="B-lactam Antibiotic, Isopenicillin N Synthase, Chain"/>
    <property type="match status" value="1"/>
</dbReference>
<organism evidence="6 7">
    <name type="scientific">Candidatus Paraluminiphilus aquimaris</name>
    <dbReference type="NCBI Taxonomy" id="2518994"/>
    <lineage>
        <taxon>Bacteria</taxon>
        <taxon>Pseudomonadati</taxon>
        <taxon>Pseudomonadota</taxon>
        <taxon>Gammaproteobacteria</taxon>
        <taxon>Cellvibrionales</taxon>
        <taxon>Halieaceae</taxon>
        <taxon>Candidatus Paraluminiphilus</taxon>
    </lineage>
</organism>
<dbReference type="PANTHER" id="PTHR46332:SF5">
    <property type="entry name" value="ASPARTATE BETA-HYDROXYLASE DOMAIN CONTAINING 2"/>
    <property type="match status" value="1"/>
</dbReference>
<dbReference type="Pfam" id="PF05118">
    <property type="entry name" value="Asp_Arg_Hydrox"/>
    <property type="match status" value="1"/>
</dbReference>
<evidence type="ECO:0000256" key="2">
    <source>
        <dbReference type="ARBA" id="ARBA00022964"/>
    </source>
</evidence>
<evidence type="ECO:0000313" key="6">
    <source>
        <dbReference type="EMBL" id="UZP73934.1"/>
    </source>
</evidence>
<dbReference type="SUPFAM" id="SSF48452">
    <property type="entry name" value="TPR-like"/>
    <property type="match status" value="1"/>
</dbReference>
<keyword evidence="3" id="KW-0560">Oxidoreductase</keyword>
<feature type="domain" description="Aspartyl/asparaginy/proline hydroxylase" evidence="5">
    <location>
        <begin position="208"/>
        <end position="366"/>
    </location>
</feature>
<dbReference type="SUPFAM" id="SSF51197">
    <property type="entry name" value="Clavaminate synthase-like"/>
    <property type="match status" value="1"/>
</dbReference>
<protein>
    <submittedName>
        <fullName evidence="6">Aspartyl/asparaginyl beta-hydroxylase domain-containing protein</fullName>
    </submittedName>
</protein>
<evidence type="ECO:0000256" key="3">
    <source>
        <dbReference type="ARBA" id="ARBA00023002"/>
    </source>
</evidence>
<evidence type="ECO:0000313" key="7">
    <source>
        <dbReference type="Proteomes" id="UP001317963"/>
    </source>
</evidence>
<keyword evidence="7" id="KW-1185">Reference proteome</keyword>
<sequence>MSRNPLSMTDPQKCLGEAIVILRENQPEAARNLAQRAVELGLDDTTVWGVIALANRDLADYENAQLAADRAIARDPRNARAYIVKADVFYAQENMKAAAAFYRQALIINPLHPDMVQEIRVEFLRAQTRVQALQQAFADHMTREVQPLLDEAQSTPRMQAAVDLLLGKRKQYYPQPRHIMYPGLPIHEFHPRESFPWLETLEGQTEAILEELKGLISGGSTFNAYLESNTDRPAFDSHGMADNDDWGALYLWRNGEPVPENQALCPVTTAAMNALPLVFSGQRCPNILFSRLRPGAKIPPHNGMINTRLIGHLPLIIPENCGFRVGNTTRSWNVGEAFLFDDTIEHEAWNDSNEDRFVLIFEVWRPELTEAEQTLATRMLTAVDSY</sequence>
<gene>
    <name evidence="6" type="ORF">E0F26_03870</name>
</gene>
<dbReference type="InterPro" id="IPR027443">
    <property type="entry name" value="IPNS-like_sf"/>
</dbReference>
<dbReference type="PROSITE" id="PS50005">
    <property type="entry name" value="TPR"/>
    <property type="match status" value="1"/>
</dbReference>
<comment type="similarity">
    <text evidence="1">Belongs to the aspartyl/asparaginyl beta-hydroxylase family.</text>
</comment>
<dbReference type="InterPro" id="IPR007803">
    <property type="entry name" value="Asp/Arg/Pro-Hydrxlase"/>
</dbReference>
<dbReference type="InterPro" id="IPR011990">
    <property type="entry name" value="TPR-like_helical_dom_sf"/>
</dbReference>